<dbReference type="Proteomes" id="UP001055072">
    <property type="component" value="Unassembled WGS sequence"/>
</dbReference>
<reference evidence="1" key="1">
    <citation type="journal article" date="2021" name="Environ. Microbiol.">
        <title>Gene family expansions and transcriptome signatures uncover fungal adaptations to wood decay.</title>
        <authorList>
            <person name="Hage H."/>
            <person name="Miyauchi S."/>
            <person name="Viragh M."/>
            <person name="Drula E."/>
            <person name="Min B."/>
            <person name="Chaduli D."/>
            <person name="Navarro D."/>
            <person name="Favel A."/>
            <person name="Norest M."/>
            <person name="Lesage-Meessen L."/>
            <person name="Balint B."/>
            <person name="Merenyi Z."/>
            <person name="de Eugenio L."/>
            <person name="Morin E."/>
            <person name="Martinez A.T."/>
            <person name="Baldrian P."/>
            <person name="Stursova M."/>
            <person name="Martinez M.J."/>
            <person name="Novotny C."/>
            <person name="Magnuson J.K."/>
            <person name="Spatafora J.W."/>
            <person name="Maurice S."/>
            <person name="Pangilinan J."/>
            <person name="Andreopoulos W."/>
            <person name="LaButti K."/>
            <person name="Hundley H."/>
            <person name="Na H."/>
            <person name="Kuo A."/>
            <person name="Barry K."/>
            <person name="Lipzen A."/>
            <person name="Henrissat B."/>
            <person name="Riley R."/>
            <person name="Ahrendt S."/>
            <person name="Nagy L.G."/>
            <person name="Grigoriev I.V."/>
            <person name="Martin F."/>
            <person name="Rosso M.N."/>
        </authorList>
    </citation>
    <scope>NUCLEOTIDE SEQUENCE</scope>
    <source>
        <strain evidence="1">CBS 384.51</strain>
    </source>
</reference>
<comment type="caution">
    <text evidence="1">The sequence shown here is derived from an EMBL/GenBank/DDBJ whole genome shotgun (WGS) entry which is preliminary data.</text>
</comment>
<dbReference type="EMBL" id="MU274907">
    <property type="protein sequence ID" value="KAI0090868.1"/>
    <property type="molecule type" value="Genomic_DNA"/>
</dbReference>
<evidence type="ECO:0000313" key="1">
    <source>
        <dbReference type="EMBL" id="KAI0090868.1"/>
    </source>
</evidence>
<accession>A0ACB8U965</accession>
<keyword evidence="2" id="KW-1185">Reference proteome</keyword>
<evidence type="ECO:0000313" key="2">
    <source>
        <dbReference type="Proteomes" id="UP001055072"/>
    </source>
</evidence>
<gene>
    <name evidence="1" type="ORF">BDY19DRAFT_905106</name>
</gene>
<protein>
    <submittedName>
        <fullName evidence="1">Uncharacterized protein</fullName>
    </submittedName>
</protein>
<name>A0ACB8U965_9APHY</name>
<organism evidence="1 2">
    <name type="scientific">Irpex rosettiformis</name>
    <dbReference type="NCBI Taxonomy" id="378272"/>
    <lineage>
        <taxon>Eukaryota</taxon>
        <taxon>Fungi</taxon>
        <taxon>Dikarya</taxon>
        <taxon>Basidiomycota</taxon>
        <taxon>Agaricomycotina</taxon>
        <taxon>Agaricomycetes</taxon>
        <taxon>Polyporales</taxon>
        <taxon>Irpicaceae</taxon>
        <taxon>Irpex</taxon>
    </lineage>
</organism>
<proteinExistence type="predicted"/>
<sequence length="749" mass="79674">MAIAFGIVSGGYDCSQRWKHLRYPHSTGPLSGCSCSRKLRARWPTNSTTALATAPMLLPNCKQCTNSTSLPSSQDASPNLKVISGVVGGMALAMIVVLFAVPFARWSKRKRAGSVRTVGRTVDIESSGSRWGFSASRKPSSRHHHHKEKTDGLYDGLMQPLLPELTKVSAFTWSYTPPTTNSSAESLDELDVADVRSLSTDDATLSHRSTANPDTNSAPYNHRYSVLDGYSGSANHPKRRRSTTQVPPSAKHSTNPPGLPPHTTSSLVGREPYNLLFDQLSPSGFATSPISTVSLSSTGLGAATESFANTPTNKALLLSGVDMQPVSEGHHVNPKLGSGSRPPSLQLPSPPASPPHHSQLPQPSQSRSGSSSHSRSTSQQPADWRFVNAQRPHPTLSSTLSTPTALPFRPPPPRTSTSTSGAWWASPGSQHPGPSSAAPPLTSVFQSRSQASALQRNPSTLTRSPSPIPEASAYDGSSHTRPPSVMSERPTRTPQGARPKPVDMLRQEGSTSSRSARRASMPVSTLSPSSYNLAPGAEERSSRHAYLHSNTSLQTPHIESASHAPEGQSGALPYVDRCPRPEQSSSSLSNAKSPGIEQSPASQQTPPNPQDNTYQSLSIHQYGGSRRNSVSSVVVPGASSSRSRQPAFVRREDSQALKPIPASTLLHSPPHSPPRGSHSRSGSINYPSMRSRSGSTASSYISPPSREGGERDRSGRNPSPRAVLPPVERLPPMEFGSLEGSSGHGSGDK</sequence>